<evidence type="ECO:0000256" key="1">
    <source>
        <dbReference type="SAM" id="MobiDB-lite"/>
    </source>
</evidence>
<name>A0AAW0D2T7_9AGAR</name>
<dbReference type="SUPFAM" id="SSF54695">
    <property type="entry name" value="POZ domain"/>
    <property type="match status" value="1"/>
</dbReference>
<organism evidence="3 4">
    <name type="scientific">Paramarasmius palmivorus</name>
    <dbReference type="NCBI Taxonomy" id="297713"/>
    <lineage>
        <taxon>Eukaryota</taxon>
        <taxon>Fungi</taxon>
        <taxon>Dikarya</taxon>
        <taxon>Basidiomycota</taxon>
        <taxon>Agaricomycotina</taxon>
        <taxon>Agaricomycetes</taxon>
        <taxon>Agaricomycetidae</taxon>
        <taxon>Agaricales</taxon>
        <taxon>Marasmiineae</taxon>
        <taxon>Marasmiaceae</taxon>
        <taxon>Paramarasmius</taxon>
    </lineage>
</organism>
<evidence type="ECO:0000259" key="2">
    <source>
        <dbReference type="PROSITE" id="PS50097"/>
    </source>
</evidence>
<dbReference type="Proteomes" id="UP001383192">
    <property type="component" value="Unassembled WGS sequence"/>
</dbReference>
<dbReference type="InterPro" id="IPR000210">
    <property type="entry name" value="BTB/POZ_dom"/>
</dbReference>
<dbReference type="Gene3D" id="3.30.710.10">
    <property type="entry name" value="Potassium Channel Kv1.1, Chain A"/>
    <property type="match status" value="1"/>
</dbReference>
<evidence type="ECO:0000313" key="4">
    <source>
        <dbReference type="Proteomes" id="UP001383192"/>
    </source>
</evidence>
<keyword evidence="4" id="KW-1185">Reference proteome</keyword>
<evidence type="ECO:0000313" key="3">
    <source>
        <dbReference type="EMBL" id="KAK7045722.1"/>
    </source>
</evidence>
<feature type="domain" description="BTB" evidence="2">
    <location>
        <begin position="99"/>
        <end position="163"/>
    </location>
</feature>
<dbReference type="InterPro" id="IPR011333">
    <property type="entry name" value="SKP1/BTB/POZ_sf"/>
</dbReference>
<sequence length="430" mass="48364">MSKTTSQNDERESFPSMLSPLAEVVASKVAKNESAGQPRTPEKGNKRPAPHDNQGATPGGNGTGSPKRRRANSGRAVVDTGLPNDNTWVEDERYADNGGDFYLRVDGTLFLCHLEKLKQLQGFFAELFAVPQPEYGEKQNNLPFCDLTLVTASEMRYVLDYIYGKLKLLRRLKTGRLSLHYPGAFALLKAGQRLNLPTISRAARSALQTLFPCHSTNDDWPPIVHGLDISESLFLRLFPLEAINLFHECELVLYAPMAYYYAAQLRTEDIVSGVSRPDGTKETLRDKDKALILDAKDRLRTVKRNRHSAWLADHGAERGALENRIHGCSGATQPYTGKTCFEFLQEMKKDWNEHGLLDRSDCLGILPDKAHAVLTNSICSKCYAVYKPMISKGIWNGWWELPATFNYGSWPEVHQKQKALSMEAREFEEL</sequence>
<proteinExistence type="predicted"/>
<comment type="caution">
    <text evidence="3">The sequence shown here is derived from an EMBL/GenBank/DDBJ whole genome shotgun (WGS) entry which is preliminary data.</text>
</comment>
<dbReference type="EMBL" id="JAYKXP010000024">
    <property type="protein sequence ID" value="KAK7045722.1"/>
    <property type="molecule type" value="Genomic_DNA"/>
</dbReference>
<gene>
    <name evidence="3" type="ORF">VNI00_007555</name>
</gene>
<protein>
    <recommendedName>
        <fullName evidence="2">BTB domain-containing protein</fullName>
    </recommendedName>
</protein>
<dbReference type="PROSITE" id="PS50097">
    <property type="entry name" value="BTB"/>
    <property type="match status" value="1"/>
</dbReference>
<reference evidence="3 4" key="1">
    <citation type="submission" date="2024-01" db="EMBL/GenBank/DDBJ databases">
        <title>A draft genome for a cacao thread blight-causing isolate of Paramarasmius palmivorus.</title>
        <authorList>
            <person name="Baruah I.K."/>
            <person name="Bukari Y."/>
            <person name="Amoako-Attah I."/>
            <person name="Meinhardt L.W."/>
            <person name="Bailey B.A."/>
            <person name="Cohen S.P."/>
        </authorList>
    </citation>
    <scope>NUCLEOTIDE SEQUENCE [LARGE SCALE GENOMIC DNA]</scope>
    <source>
        <strain evidence="3 4">GH-12</strain>
    </source>
</reference>
<dbReference type="AlphaFoldDB" id="A0AAW0D2T7"/>
<accession>A0AAW0D2T7</accession>
<feature type="region of interest" description="Disordered" evidence="1">
    <location>
        <begin position="1"/>
        <end position="88"/>
    </location>
</feature>